<comment type="similarity">
    <text evidence="1">Belongs to the ATP-dependent AMP-binding enzyme family.</text>
</comment>
<dbReference type="PaxDb" id="2903-EOD18474"/>
<dbReference type="PANTHER" id="PTHR24096">
    <property type="entry name" value="LONG-CHAIN-FATTY-ACID--COA LIGASE"/>
    <property type="match status" value="1"/>
</dbReference>
<dbReference type="Pfam" id="PF13193">
    <property type="entry name" value="AMP-binding_C"/>
    <property type="match status" value="1"/>
</dbReference>
<keyword evidence="2" id="KW-0436">Ligase</keyword>
<protein>
    <recommendedName>
        <fullName evidence="3">AMP-binding enzyme C-terminal domain-containing protein</fullName>
    </recommendedName>
</protein>
<evidence type="ECO:0000313" key="5">
    <source>
        <dbReference type="Proteomes" id="UP000013827"/>
    </source>
</evidence>
<evidence type="ECO:0000259" key="3">
    <source>
        <dbReference type="Pfam" id="PF13193"/>
    </source>
</evidence>
<dbReference type="InterPro" id="IPR045851">
    <property type="entry name" value="AMP-bd_C_sf"/>
</dbReference>
<dbReference type="PANTHER" id="PTHR24096:SF149">
    <property type="entry name" value="AMP-BINDING DOMAIN-CONTAINING PROTEIN-RELATED"/>
    <property type="match status" value="1"/>
</dbReference>
<dbReference type="InterPro" id="IPR025110">
    <property type="entry name" value="AMP-bd_C"/>
</dbReference>
<dbReference type="HOGENOM" id="CLU_000022_17_3_1"/>
<evidence type="ECO:0000256" key="1">
    <source>
        <dbReference type="ARBA" id="ARBA00006432"/>
    </source>
</evidence>
<reference evidence="5" key="1">
    <citation type="journal article" date="2013" name="Nature">
        <title>Pan genome of the phytoplankton Emiliania underpins its global distribution.</title>
        <authorList>
            <person name="Read B.A."/>
            <person name="Kegel J."/>
            <person name="Klute M.J."/>
            <person name="Kuo A."/>
            <person name="Lefebvre S.C."/>
            <person name="Maumus F."/>
            <person name="Mayer C."/>
            <person name="Miller J."/>
            <person name="Monier A."/>
            <person name="Salamov A."/>
            <person name="Young J."/>
            <person name="Aguilar M."/>
            <person name="Claverie J.M."/>
            <person name="Frickenhaus S."/>
            <person name="Gonzalez K."/>
            <person name="Herman E.K."/>
            <person name="Lin Y.C."/>
            <person name="Napier J."/>
            <person name="Ogata H."/>
            <person name="Sarno A.F."/>
            <person name="Shmutz J."/>
            <person name="Schroeder D."/>
            <person name="de Vargas C."/>
            <person name="Verret F."/>
            <person name="von Dassow P."/>
            <person name="Valentin K."/>
            <person name="Van de Peer Y."/>
            <person name="Wheeler G."/>
            <person name="Dacks J.B."/>
            <person name="Delwiche C.F."/>
            <person name="Dyhrman S.T."/>
            <person name="Glockner G."/>
            <person name="John U."/>
            <person name="Richards T."/>
            <person name="Worden A.Z."/>
            <person name="Zhang X."/>
            <person name="Grigoriev I.V."/>
            <person name="Allen A.E."/>
            <person name="Bidle K."/>
            <person name="Borodovsky M."/>
            <person name="Bowler C."/>
            <person name="Brownlee C."/>
            <person name="Cock J.M."/>
            <person name="Elias M."/>
            <person name="Gladyshev V.N."/>
            <person name="Groth M."/>
            <person name="Guda C."/>
            <person name="Hadaegh A."/>
            <person name="Iglesias-Rodriguez M.D."/>
            <person name="Jenkins J."/>
            <person name="Jones B.M."/>
            <person name="Lawson T."/>
            <person name="Leese F."/>
            <person name="Lindquist E."/>
            <person name="Lobanov A."/>
            <person name="Lomsadze A."/>
            <person name="Malik S.B."/>
            <person name="Marsh M.E."/>
            <person name="Mackinder L."/>
            <person name="Mock T."/>
            <person name="Mueller-Roeber B."/>
            <person name="Pagarete A."/>
            <person name="Parker M."/>
            <person name="Probert I."/>
            <person name="Quesneville H."/>
            <person name="Raines C."/>
            <person name="Rensing S.A."/>
            <person name="Riano-Pachon D.M."/>
            <person name="Richier S."/>
            <person name="Rokitta S."/>
            <person name="Shiraiwa Y."/>
            <person name="Soanes D.M."/>
            <person name="van der Giezen M."/>
            <person name="Wahlund T.M."/>
            <person name="Williams B."/>
            <person name="Wilson W."/>
            <person name="Wolfe G."/>
            <person name="Wurch L.L."/>
        </authorList>
    </citation>
    <scope>NUCLEOTIDE SEQUENCE</scope>
</reference>
<dbReference type="SUPFAM" id="SSF56801">
    <property type="entry name" value="Acetyl-CoA synthetase-like"/>
    <property type="match status" value="1"/>
</dbReference>
<accession>A0A0D3J4N9</accession>
<evidence type="ECO:0000313" key="4">
    <source>
        <dbReference type="EnsemblProtists" id="EOD18474"/>
    </source>
</evidence>
<dbReference type="Proteomes" id="UP000013827">
    <property type="component" value="Unassembled WGS sequence"/>
</dbReference>
<feature type="domain" description="AMP-binding enzyme C-terminal" evidence="3">
    <location>
        <begin position="85"/>
        <end position="164"/>
    </location>
</feature>
<dbReference type="FunFam" id="3.30.300.30:FF:000007">
    <property type="entry name" value="4-coumarate--CoA ligase 2"/>
    <property type="match status" value="1"/>
</dbReference>
<dbReference type="Gene3D" id="3.40.50.12780">
    <property type="entry name" value="N-terminal domain of ligase-like"/>
    <property type="match status" value="1"/>
</dbReference>
<dbReference type="GO" id="GO:0016405">
    <property type="term" value="F:CoA-ligase activity"/>
    <property type="evidence" value="ECO:0007669"/>
    <property type="project" value="TreeGrafter"/>
</dbReference>
<organism evidence="4 5">
    <name type="scientific">Emiliania huxleyi (strain CCMP1516)</name>
    <dbReference type="NCBI Taxonomy" id="280463"/>
    <lineage>
        <taxon>Eukaryota</taxon>
        <taxon>Haptista</taxon>
        <taxon>Haptophyta</taxon>
        <taxon>Prymnesiophyceae</taxon>
        <taxon>Isochrysidales</taxon>
        <taxon>Noelaerhabdaceae</taxon>
        <taxon>Emiliania</taxon>
    </lineage>
</organism>
<dbReference type="GeneID" id="19046475"/>
<dbReference type="KEGG" id="ehx:EMIHUDRAFT_432438"/>
<dbReference type="eggNOG" id="KOG1176">
    <property type="taxonomic scope" value="Eukaryota"/>
</dbReference>
<dbReference type="InterPro" id="IPR042099">
    <property type="entry name" value="ANL_N_sf"/>
</dbReference>
<dbReference type="STRING" id="2903.R1EC85"/>
<dbReference type="OMA" id="GNAMPPN"/>
<dbReference type="Gene3D" id="3.30.300.30">
    <property type="match status" value="1"/>
</dbReference>
<name>A0A0D3J4N9_EMIH1</name>
<dbReference type="EnsemblProtists" id="EOD18474">
    <property type="protein sequence ID" value="EOD18474"/>
    <property type="gene ID" value="EMIHUDRAFT_432438"/>
</dbReference>
<dbReference type="AlphaFoldDB" id="A0A0D3J4N9"/>
<proteinExistence type="inferred from homology"/>
<keyword evidence="5" id="KW-1185">Reference proteome</keyword>
<evidence type="ECO:0000256" key="2">
    <source>
        <dbReference type="ARBA" id="ARBA00022598"/>
    </source>
</evidence>
<dbReference type="RefSeq" id="XP_005770903.1">
    <property type="nucleotide sequence ID" value="XM_005770846.1"/>
</dbReference>
<sequence>MLYKIVDPESGELLPRGEEGEVVCTGPNVMAGYLNNPEANAHAFDADGWFRTGDIGYADEDGYLYFTDRLKELIKYKGFQVPPAELEALLLSHPQIVDSAVIPVPSDTAGEVPRAFVTLAPGADFDADSIAAWVAERVAPHKKLRGGVVQMVAPDAIPKSAAGKILRRVLVQRNKAGEFDPQE</sequence>
<reference evidence="4" key="2">
    <citation type="submission" date="2024-10" db="UniProtKB">
        <authorList>
            <consortium name="EnsemblProtists"/>
        </authorList>
    </citation>
    <scope>IDENTIFICATION</scope>
</reference>